<protein>
    <recommendedName>
        <fullName evidence="7">RanBP2-type domain-containing protein</fullName>
    </recommendedName>
</protein>
<keyword evidence="9" id="KW-1185">Reference proteome</keyword>
<dbReference type="GO" id="GO:0008270">
    <property type="term" value="F:zinc ion binding"/>
    <property type="evidence" value="ECO:0007669"/>
    <property type="project" value="UniProtKB-KW"/>
</dbReference>
<organism evidence="8 9">
    <name type="scientific">Tigriopus californicus</name>
    <name type="common">Marine copepod</name>
    <dbReference type="NCBI Taxonomy" id="6832"/>
    <lineage>
        <taxon>Eukaryota</taxon>
        <taxon>Metazoa</taxon>
        <taxon>Ecdysozoa</taxon>
        <taxon>Arthropoda</taxon>
        <taxon>Crustacea</taxon>
        <taxon>Multicrustacea</taxon>
        <taxon>Hexanauplia</taxon>
        <taxon>Copepoda</taxon>
        <taxon>Harpacticoida</taxon>
        <taxon>Harpacticidae</taxon>
        <taxon>Tigriopus</taxon>
    </lineage>
</organism>
<evidence type="ECO:0000256" key="3">
    <source>
        <dbReference type="ARBA" id="ARBA00022833"/>
    </source>
</evidence>
<feature type="compositionally biased region" description="Acidic residues" evidence="6">
    <location>
        <begin position="172"/>
        <end position="181"/>
    </location>
</feature>
<gene>
    <name evidence="8" type="ORF">TCAL_13333</name>
</gene>
<feature type="coiled-coil region" evidence="5">
    <location>
        <begin position="646"/>
        <end position="676"/>
    </location>
</feature>
<keyword evidence="1" id="KW-0479">Metal-binding</keyword>
<evidence type="ECO:0000313" key="8">
    <source>
        <dbReference type="EMBL" id="TRY76423.1"/>
    </source>
</evidence>
<dbReference type="InterPro" id="IPR036443">
    <property type="entry name" value="Znf_RanBP2_sf"/>
</dbReference>
<feature type="region of interest" description="Disordered" evidence="6">
    <location>
        <begin position="823"/>
        <end position="891"/>
    </location>
</feature>
<reference evidence="8 9" key="1">
    <citation type="journal article" date="2018" name="Nat. Ecol. Evol.">
        <title>Genomic signatures of mitonuclear coevolution across populations of Tigriopus californicus.</title>
        <authorList>
            <person name="Barreto F.S."/>
            <person name="Watson E.T."/>
            <person name="Lima T.G."/>
            <person name="Willett C.S."/>
            <person name="Edmands S."/>
            <person name="Li W."/>
            <person name="Burton R.S."/>
        </authorList>
    </citation>
    <scope>NUCLEOTIDE SEQUENCE [LARGE SCALE GENOMIC DNA]</scope>
    <source>
        <strain evidence="8 9">San Diego</strain>
    </source>
</reference>
<keyword evidence="5" id="KW-0175">Coiled coil</keyword>
<feature type="compositionally biased region" description="Polar residues" evidence="6">
    <location>
        <begin position="847"/>
        <end position="857"/>
    </location>
</feature>
<sequence length="891" mass="97798">MTSELTQNIQYMKLLHELKATYPIVPDEFVKECILKYETDRNHCVDVLAKESDRLKTGSLNRRFSLQGRRSSVSSFIGNGAGESLSSNTSSHLGQPSTYQMIPELPNDNQMSSIDLPRVVITPDSPPVVPPPMFTDNALTDLQDNDIMILGRTSSVSAALFDFDPGPHPNDNEEDMLDDNNNDNNENNHHSNNNNENNEIDAVHLNNEDVENSSQSGQSMCSLSTATLSHGEVKVLSRNDLDEVVPLVTTSFTTLRCNSITVSPTEFPCVMERRQSTTSTYFYPPKSSSGSMNSHRQSNDCPENPFRKLFARRKEFYQTMSDINKTGPSSSASSSVNRMLLKKRHCTLCCSESRSCGNPVASKPKEMGLIKSNTEPIIPRLSPSSSRITLNAHIQPFAPFKISHDLGADIPAELTLDNSNVITTDSSPSDLVKILQGGSGLELSADGKELRYATSAINSEDGMESHLEVSLGKDGGVITTRHKRLGSPSEISNNSVVQVQYDEDGGKILNIQHTQQKKTSRPNSLNLASLGNVKMPPASEEEQSNHHPHRSRPSSTYCGGRNTFSALDHLLNSSEKHVASSFVAPLHNSLPNMYHNRPYPKLGGGQPDYGTGTSLLYNSHPADEEKRLAFTRALLSHQMEQRLKLEQELRQRAEILERVKGEVEELEYKLRQKEMIEHANHRSVGHADYLPNLRTSKPSSYKVSMGDIQRDVNNLQASCDKMVAEVTKLTKGQVPLGETSIEFYESLKNFGNADTAPSSAGPQRDLLPDLGAGAEGPQWSCSECTFLNHPALDHCEECEMPRIAIGRKPPYLLRQASKPCFCHETKPSSSKPPSSSSSLLLLSSKSQIPASSPNATQCEGDEGASPSSSKTALSRADSTTAEPPSLSHVEP</sequence>
<feature type="compositionally biased region" description="Low complexity" evidence="6">
    <location>
        <begin position="182"/>
        <end position="197"/>
    </location>
</feature>
<evidence type="ECO:0000256" key="2">
    <source>
        <dbReference type="ARBA" id="ARBA00022771"/>
    </source>
</evidence>
<evidence type="ECO:0000256" key="6">
    <source>
        <dbReference type="SAM" id="MobiDB-lite"/>
    </source>
</evidence>
<evidence type="ECO:0000256" key="5">
    <source>
        <dbReference type="SAM" id="Coils"/>
    </source>
</evidence>
<dbReference type="SUPFAM" id="SSF90209">
    <property type="entry name" value="Ran binding protein zinc finger-like"/>
    <property type="match status" value="1"/>
</dbReference>
<keyword evidence="3" id="KW-0862">Zinc</keyword>
<dbReference type="Gene3D" id="2.30.30.380">
    <property type="entry name" value="Zn-finger domain of Sec23/24"/>
    <property type="match status" value="1"/>
</dbReference>
<feature type="domain" description="RanBP2-type" evidence="7">
    <location>
        <begin position="774"/>
        <end position="804"/>
    </location>
</feature>
<dbReference type="InterPro" id="IPR001876">
    <property type="entry name" value="Znf_RanBP2"/>
</dbReference>
<evidence type="ECO:0000256" key="1">
    <source>
        <dbReference type="ARBA" id="ARBA00022723"/>
    </source>
</evidence>
<dbReference type="SMART" id="SM00547">
    <property type="entry name" value="ZnF_RBZ"/>
    <property type="match status" value="1"/>
</dbReference>
<feature type="compositionally biased region" description="Polar residues" evidence="6">
    <location>
        <begin position="865"/>
        <end position="882"/>
    </location>
</feature>
<name>A0A553PFI1_TIGCA</name>
<dbReference type="PROSITE" id="PS50199">
    <property type="entry name" value="ZF_RANBP2_2"/>
    <property type="match status" value="1"/>
</dbReference>
<keyword evidence="2 4" id="KW-0863">Zinc-finger</keyword>
<feature type="compositionally biased region" description="Low complexity" evidence="6">
    <location>
        <begin position="827"/>
        <end position="846"/>
    </location>
</feature>
<dbReference type="STRING" id="6832.A0A553PFI1"/>
<feature type="region of interest" description="Disordered" evidence="6">
    <location>
        <begin position="162"/>
        <end position="198"/>
    </location>
</feature>
<evidence type="ECO:0000256" key="4">
    <source>
        <dbReference type="PROSITE-ProRule" id="PRU00322"/>
    </source>
</evidence>
<comment type="caution">
    <text evidence="8">The sequence shown here is derived from an EMBL/GenBank/DDBJ whole genome shotgun (WGS) entry which is preliminary data.</text>
</comment>
<evidence type="ECO:0000259" key="7">
    <source>
        <dbReference type="PROSITE" id="PS50199"/>
    </source>
</evidence>
<feature type="region of interest" description="Disordered" evidence="6">
    <location>
        <begin position="513"/>
        <end position="560"/>
    </location>
</feature>
<proteinExistence type="predicted"/>
<dbReference type="AlphaFoldDB" id="A0A553PFI1"/>
<dbReference type="EMBL" id="VCGU01000004">
    <property type="protein sequence ID" value="TRY76423.1"/>
    <property type="molecule type" value="Genomic_DNA"/>
</dbReference>
<dbReference type="PANTHER" id="PTHR46253">
    <property type="entry name" value="TGF-BETA-ACTIVATED KINASE 1 AND MAP3K7-BINDING PROTEIN TAB"/>
    <property type="match status" value="1"/>
</dbReference>
<dbReference type="Gene3D" id="1.10.8.10">
    <property type="entry name" value="DNA helicase RuvA subunit, C-terminal domain"/>
    <property type="match status" value="1"/>
</dbReference>
<evidence type="ECO:0000313" key="9">
    <source>
        <dbReference type="Proteomes" id="UP000318571"/>
    </source>
</evidence>
<dbReference type="PROSITE" id="PS01358">
    <property type="entry name" value="ZF_RANBP2_1"/>
    <property type="match status" value="1"/>
</dbReference>
<dbReference type="PANTHER" id="PTHR46253:SF1">
    <property type="entry name" value="TAB2"/>
    <property type="match status" value="1"/>
</dbReference>
<accession>A0A553PFI1</accession>
<dbReference type="Proteomes" id="UP000318571">
    <property type="component" value="Chromosome 5"/>
</dbReference>